<dbReference type="Pfam" id="PF01497">
    <property type="entry name" value="Peripla_BP_2"/>
    <property type="match status" value="1"/>
</dbReference>
<evidence type="ECO:0000256" key="6">
    <source>
        <dbReference type="SAM" id="SignalP"/>
    </source>
</evidence>
<feature type="chain" id="PRO_5040869160" evidence="6">
    <location>
        <begin position="28"/>
        <end position="340"/>
    </location>
</feature>
<name>A0A9X1QUG8_9CORY</name>
<dbReference type="EMBL" id="JAKGSI010000007">
    <property type="protein sequence ID" value="MCF4007754.1"/>
    <property type="molecule type" value="Genomic_DNA"/>
</dbReference>
<dbReference type="RefSeq" id="WP_236120079.1">
    <property type="nucleotide sequence ID" value="NZ_JAKGSI010000007.1"/>
</dbReference>
<evidence type="ECO:0000256" key="2">
    <source>
        <dbReference type="ARBA" id="ARBA00008814"/>
    </source>
</evidence>
<keyword evidence="4 6" id="KW-0732">Signal</keyword>
<feature type="region of interest" description="Disordered" evidence="5">
    <location>
        <begin position="31"/>
        <end position="65"/>
    </location>
</feature>
<evidence type="ECO:0000256" key="4">
    <source>
        <dbReference type="ARBA" id="ARBA00022729"/>
    </source>
</evidence>
<reference evidence="8" key="1">
    <citation type="submission" date="2022-01" db="EMBL/GenBank/DDBJ databases">
        <title>Corynebacterium sp. nov isolated from isolated from the feces of the greater white-fronted geese (Anser albifrons) at Poyang Lake, PR China.</title>
        <authorList>
            <person name="Liu Q."/>
        </authorList>
    </citation>
    <scope>NUCLEOTIDE SEQUENCE</scope>
    <source>
        <strain evidence="8">JCM 32435</strain>
    </source>
</reference>
<feature type="signal peptide" evidence="6">
    <location>
        <begin position="1"/>
        <end position="27"/>
    </location>
</feature>
<comment type="subcellular location">
    <subcellularLocation>
        <location evidence="1">Cell envelope</location>
    </subcellularLocation>
</comment>
<dbReference type="PROSITE" id="PS50983">
    <property type="entry name" value="FE_B12_PBP"/>
    <property type="match status" value="1"/>
</dbReference>
<organism evidence="8 9">
    <name type="scientific">Corynebacterium uropygiale</name>
    <dbReference type="NCBI Taxonomy" id="1775911"/>
    <lineage>
        <taxon>Bacteria</taxon>
        <taxon>Bacillati</taxon>
        <taxon>Actinomycetota</taxon>
        <taxon>Actinomycetes</taxon>
        <taxon>Mycobacteriales</taxon>
        <taxon>Corynebacteriaceae</taxon>
        <taxon>Corynebacterium</taxon>
    </lineage>
</organism>
<dbReference type="InterPro" id="IPR051313">
    <property type="entry name" value="Bact_iron-sidero_bind"/>
</dbReference>
<dbReference type="PANTHER" id="PTHR30532:SF1">
    <property type="entry name" value="IRON(3+)-HYDROXAMATE-BINDING PROTEIN FHUD"/>
    <property type="match status" value="1"/>
</dbReference>
<evidence type="ECO:0000256" key="3">
    <source>
        <dbReference type="ARBA" id="ARBA00022448"/>
    </source>
</evidence>
<keyword evidence="3" id="KW-0813">Transport</keyword>
<gene>
    <name evidence="8" type="ORF">L1O03_11320</name>
</gene>
<dbReference type="Proteomes" id="UP001139336">
    <property type="component" value="Unassembled WGS sequence"/>
</dbReference>
<sequence>MLKKICANKVGATAAALLCVASLSLTACGSSGDHQDTAANGPSAERPAAPPEKAEPISASLSVTGPKGEEITLDHAPQRVVCLTGICDDLLLELGMEPVATTSPDLLKDKHFMGEEKGGQVPVVQGGFGSEDVGDIASFKPDLVIGLAGVHDGLTSAVEKVAPMWNMQPDSVEDSVAYLRAMAALTGRTAEGEKAENTFYDKIRESRKVADDKGLRNTKALSMYTSSSGTGVNVRNELLGELLANVFDYPWNGKSDDPMTAGQYSVEEILDVNPDVVFVQSFVFAPGDKALTEQWKDNPVWQQVAAVKNNQVHEVNTGLWSMGRGPRALSAVLEEAVSTQ</sequence>
<evidence type="ECO:0000256" key="5">
    <source>
        <dbReference type="SAM" id="MobiDB-lite"/>
    </source>
</evidence>
<feature type="domain" description="Fe/B12 periplasmic-binding" evidence="7">
    <location>
        <begin position="79"/>
        <end position="340"/>
    </location>
</feature>
<proteinExistence type="inferred from homology"/>
<evidence type="ECO:0000256" key="1">
    <source>
        <dbReference type="ARBA" id="ARBA00004196"/>
    </source>
</evidence>
<evidence type="ECO:0000313" key="8">
    <source>
        <dbReference type="EMBL" id="MCF4007754.1"/>
    </source>
</evidence>
<dbReference type="GO" id="GO:1901678">
    <property type="term" value="P:iron coordination entity transport"/>
    <property type="evidence" value="ECO:0007669"/>
    <property type="project" value="UniProtKB-ARBA"/>
</dbReference>
<evidence type="ECO:0000313" key="9">
    <source>
        <dbReference type="Proteomes" id="UP001139336"/>
    </source>
</evidence>
<dbReference type="AlphaFoldDB" id="A0A9X1QUG8"/>
<dbReference type="GO" id="GO:0030288">
    <property type="term" value="C:outer membrane-bounded periplasmic space"/>
    <property type="evidence" value="ECO:0007669"/>
    <property type="project" value="TreeGrafter"/>
</dbReference>
<keyword evidence="9" id="KW-1185">Reference proteome</keyword>
<accession>A0A9X1QUG8</accession>
<comment type="similarity">
    <text evidence="2">Belongs to the bacterial solute-binding protein 8 family.</text>
</comment>
<protein>
    <submittedName>
        <fullName evidence="8">ABC transporter substrate-binding protein</fullName>
    </submittedName>
</protein>
<dbReference type="PROSITE" id="PS51257">
    <property type="entry name" value="PROKAR_LIPOPROTEIN"/>
    <property type="match status" value="1"/>
</dbReference>
<evidence type="ECO:0000259" key="7">
    <source>
        <dbReference type="PROSITE" id="PS50983"/>
    </source>
</evidence>
<dbReference type="SUPFAM" id="SSF53807">
    <property type="entry name" value="Helical backbone' metal receptor"/>
    <property type="match status" value="1"/>
</dbReference>
<comment type="caution">
    <text evidence="8">The sequence shown here is derived from an EMBL/GenBank/DDBJ whole genome shotgun (WGS) entry which is preliminary data.</text>
</comment>
<dbReference type="InterPro" id="IPR002491">
    <property type="entry name" value="ABC_transptr_periplasmic_BD"/>
</dbReference>
<dbReference type="PANTHER" id="PTHR30532">
    <property type="entry name" value="IRON III DICITRATE-BINDING PERIPLASMIC PROTEIN"/>
    <property type="match status" value="1"/>
</dbReference>
<dbReference type="Gene3D" id="3.40.50.1980">
    <property type="entry name" value="Nitrogenase molybdenum iron protein domain"/>
    <property type="match status" value="2"/>
</dbReference>